<dbReference type="InterPro" id="IPR022024">
    <property type="entry name" value="DUF3602"/>
</dbReference>
<keyword evidence="3" id="KW-1185">Reference proteome</keyword>
<accession>A0A6A7B8T2</accession>
<organism evidence="2 3">
    <name type="scientific">Plenodomus tracheiphilus IPT5</name>
    <dbReference type="NCBI Taxonomy" id="1408161"/>
    <lineage>
        <taxon>Eukaryota</taxon>
        <taxon>Fungi</taxon>
        <taxon>Dikarya</taxon>
        <taxon>Ascomycota</taxon>
        <taxon>Pezizomycotina</taxon>
        <taxon>Dothideomycetes</taxon>
        <taxon>Pleosporomycetidae</taxon>
        <taxon>Pleosporales</taxon>
        <taxon>Pleosporineae</taxon>
        <taxon>Leptosphaeriaceae</taxon>
        <taxon>Plenodomus</taxon>
    </lineage>
</organism>
<proteinExistence type="predicted"/>
<dbReference type="Pfam" id="PF12223">
    <property type="entry name" value="DUF3602"/>
    <property type="match status" value="1"/>
</dbReference>
<dbReference type="Proteomes" id="UP000799423">
    <property type="component" value="Unassembled WGS sequence"/>
</dbReference>
<dbReference type="AlphaFoldDB" id="A0A6A7B8T2"/>
<protein>
    <submittedName>
        <fullName evidence="2">Uncharacterized protein</fullName>
    </submittedName>
</protein>
<sequence>MSAQPIHSTGRGGAGNIGPDVNIYTDGGVVREGIQGESVDGEFSTGRGGAGNIGVSPRLDPQANEGRRSVDFVPEINQRNAQDEFHTGRGGAGNVYKEKHGGHSSSPERKGLGEKVKAALHLDGKKEKHEPSPLAQNTANN</sequence>
<name>A0A6A7B8T2_9PLEO</name>
<feature type="compositionally biased region" description="Basic and acidic residues" evidence="1">
    <location>
        <begin position="96"/>
        <end position="131"/>
    </location>
</feature>
<evidence type="ECO:0000313" key="3">
    <source>
        <dbReference type="Proteomes" id="UP000799423"/>
    </source>
</evidence>
<dbReference type="EMBL" id="MU006305">
    <property type="protein sequence ID" value="KAF2850809.1"/>
    <property type="molecule type" value="Genomic_DNA"/>
</dbReference>
<evidence type="ECO:0000313" key="2">
    <source>
        <dbReference type="EMBL" id="KAF2850809.1"/>
    </source>
</evidence>
<feature type="region of interest" description="Disordered" evidence="1">
    <location>
        <begin position="1"/>
        <end position="21"/>
    </location>
</feature>
<dbReference type="PANTHER" id="PTHR34693:SF3">
    <property type="match status" value="1"/>
</dbReference>
<evidence type="ECO:0000256" key="1">
    <source>
        <dbReference type="SAM" id="MobiDB-lite"/>
    </source>
</evidence>
<gene>
    <name evidence="2" type="ORF">T440DRAFT_468370</name>
</gene>
<dbReference type="OrthoDB" id="2537432at2759"/>
<feature type="region of interest" description="Disordered" evidence="1">
    <location>
        <begin position="35"/>
        <end position="141"/>
    </location>
</feature>
<dbReference type="InterPro" id="IPR053203">
    <property type="entry name" value="Cisplatin_resist-associated"/>
</dbReference>
<dbReference type="PANTHER" id="PTHR34693">
    <property type="entry name" value="PROTEIN PAR32"/>
    <property type="match status" value="1"/>
</dbReference>
<reference evidence="2" key="1">
    <citation type="submission" date="2020-01" db="EMBL/GenBank/DDBJ databases">
        <authorList>
            <consortium name="DOE Joint Genome Institute"/>
            <person name="Haridas S."/>
            <person name="Albert R."/>
            <person name="Binder M."/>
            <person name="Bloem J."/>
            <person name="Labutti K."/>
            <person name="Salamov A."/>
            <person name="Andreopoulos B."/>
            <person name="Baker S.E."/>
            <person name="Barry K."/>
            <person name="Bills G."/>
            <person name="Bluhm B.H."/>
            <person name="Cannon C."/>
            <person name="Castanera R."/>
            <person name="Culley D.E."/>
            <person name="Daum C."/>
            <person name="Ezra D."/>
            <person name="Gonzalez J.B."/>
            <person name="Henrissat B."/>
            <person name="Kuo A."/>
            <person name="Liang C."/>
            <person name="Lipzen A."/>
            <person name="Lutzoni F."/>
            <person name="Magnuson J."/>
            <person name="Mondo S."/>
            <person name="Nolan M."/>
            <person name="Ohm R."/>
            <person name="Pangilinan J."/>
            <person name="Park H.-J."/>
            <person name="Ramirez L."/>
            <person name="Alfaro M."/>
            <person name="Sun H."/>
            <person name="Tritt A."/>
            <person name="Yoshinaga Y."/>
            <person name="Zwiers L.-H."/>
            <person name="Turgeon B.G."/>
            <person name="Goodwin S.B."/>
            <person name="Spatafora J.W."/>
            <person name="Crous P.W."/>
            <person name="Grigoriev I.V."/>
        </authorList>
    </citation>
    <scope>NUCLEOTIDE SEQUENCE</scope>
    <source>
        <strain evidence="2">IPT5</strain>
    </source>
</reference>